<proteinExistence type="inferred from homology"/>
<gene>
    <name evidence="9" type="ORF">F8388_018911</name>
</gene>
<dbReference type="Proteomes" id="UP000525078">
    <property type="component" value="Unassembled WGS sequence"/>
</dbReference>
<evidence type="ECO:0000256" key="4">
    <source>
        <dbReference type="ARBA" id="ARBA00022989"/>
    </source>
</evidence>
<reference evidence="9 10" key="1">
    <citation type="journal article" date="2020" name="bioRxiv">
        <title>Sequence and annotation of 42 cannabis genomes reveals extensive copy number variation in cannabinoid synthesis and pathogen resistance genes.</title>
        <authorList>
            <person name="Mckernan K.J."/>
            <person name="Helbert Y."/>
            <person name="Kane L.T."/>
            <person name="Ebling H."/>
            <person name="Zhang L."/>
            <person name="Liu B."/>
            <person name="Eaton Z."/>
            <person name="Mclaughlin S."/>
            <person name="Kingan S."/>
            <person name="Baybayan P."/>
            <person name="Concepcion G."/>
            <person name="Jordan M."/>
            <person name="Riva A."/>
            <person name="Barbazuk W."/>
            <person name="Harkins T."/>
        </authorList>
    </citation>
    <scope>NUCLEOTIDE SEQUENCE [LARGE SCALE GENOMIC DNA]</scope>
    <source>
        <strain evidence="10">cv. Jamaican Lion 4</strain>
        <tissue evidence="9">Leaf</tissue>
    </source>
</reference>
<feature type="transmembrane region" description="Helical" evidence="7">
    <location>
        <begin position="327"/>
        <end position="346"/>
    </location>
</feature>
<feature type="non-terminal residue" evidence="9">
    <location>
        <position position="1"/>
    </location>
</feature>
<protein>
    <recommendedName>
        <fullName evidence="8">EamA domain-containing protein</fullName>
    </recommendedName>
</protein>
<feature type="region of interest" description="Disordered" evidence="6">
    <location>
        <begin position="98"/>
        <end position="151"/>
    </location>
</feature>
<evidence type="ECO:0000313" key="10">
    <source>
        <dbReference type="Proteomes" id="UP000525078"/>
    </source>
</evidence>
<dbReference type="GO" id="GO:0016020">
    <property type="term" value="C:membrane"/>
    <property type="evidence" value="ECO:0007669"/>
    <property type="project" value="UniProtKB-SubCell"/>
</dbReference>
<name>A0A7J6G0F3_CANSA</name>
<evidence type="ECO:0000256" key="2">
    <source>
        <dbReference type="ARBA" id="ARBA00007635"/>
    </source>
</evidence>
<feature type="domain" description="EamA" evidence="8">
    <location>
        <begin position="272"/>
        <end position="387"/>
    </location>
</feature>
<dbReference type="EMBL" id="JAATIP010000086">
    <property type="protein sequence ID" value="KAF4376242.1"/>
    <property type="molecule type" value="Genomic_DNA"/>
</dbReference>
<keyword evidence="5 7" id="KW-0472">Membrane</keyword>
<dbReference type="PANTHER" id="PTHR31218">
    <property type="entry name" value="WAT1-RELATED PROTEIN"/>
    <property type="match status" value="1"/>
</dbReference>
<evidence type="ECO:0000313" key="9">
    <source>
        <dbReference type="EMBL" id="KAF4376242.1"/>
    </source>
</evidence>
<organism evidence="9 10">
    <name type="scientific">Cannabis sativa</name>
    <name type="common">Hemp</name>
    <name type="synonym">Marijuana</name>
    <dbReference type="NCBI Taxonomy" id="3483"/>
    <lineage>
        <taxon>Eukaryota</taxon>
        <taxon>Viridiplantae</taxon>
        <taxon>Streptophyta</taxon>
        <taxon>Embryophyta</taxon>
        <taxon>Tracheophyta</taxon>
        <taxon>Spermatophyta</taxon>
        <taxon>Magnoliopsida</taxon>
        <taxon>eudicotyledons</taxon>
        <taxon>Gunneridae</taxon>
        <taxon>Pentapetalae</taxon>
        <taxon>rosids</taxon>
        <taxon>fabids</taxon>
        <taxon>Rosales</taxon>
        <taxon>Cannabaceae</taxon>
        <taxon>Cannabis</taxon>
    </lineage>
</organism>
<evidence type="ECO:0000256" key="1">
    <source>
        <dbReference type="ARBA" id="ARBA00004141"/>
    </source>
</evidence>
<dbReference type="InterPro" id="IPR030184">
    <property type="entry name" value="WAT1-related"/>
</dbReference>
<feature type="region of interest" description="Disordered" evidence="6">
    <location>
        <begin position="1"/>
        <end position="46"/>
    </location>
</feature>
<feature type="compositionally biased region" description="Polar residues" evidence="6">
    <location>
        <begin position="110"/>
        <end position="129"/>
    </location>
</feature>
<comment type="caution">
    <text evidence="9">The sequence shown here is derived from an EMBL/GenBank/DDBJ whole genome shotgun (WGS) entry which is preliminary data.</text>
</comment>
<keyword evidence="3 7" id="KW-0812">Transmembrane</keyword>
<comment type="subcellular location">
    <subcellularLocation>
        <location evidence="1">Membrane</location>
        <topology evidence="1">Multi-pass membrane protein</topology>
    </subcellularLocation>
</comment>
<dbReference type="AlphaFoldDB" id="A0A7J6G0F3"/>
<comment type="similarity">
    <text evidence="2">Belongs to the drug/metabolite transporter (DMT) superfamily. Plant drug/metabolite exporter (P-DME) (TC 2.A.7.4) family.</text>
</comment>
<feature type="compositionally biased region" description="Low complexity" evidence="6">
    <location>
        <begin position="130"/>
        <end position="146"/>
    </location>
</feature>
<feature type="transmembrane region" description="Helical" evidence="7">
    <location>
        <begin position="379"/>
        <end position="399"/>
    </location>
</feature>
<dbReference type="GO" id="GO:0022857">
    <property type="term" value="F:transmembrane transporter activity"/>
    <property type="evidence" value="ECO:0007669"/>
    <property type="project" value="InterPro"/>
</dbReference>
<evidence type="ECO:0000256" key="3">
    <source>
        <dbReference type="ARBA" id="ARBA00022692"/>
    </source>
</evidence>
<feature type="transmembrane region" description="Helical" evidence="7">
    <location>
        <begin position="353"/>
        <end position="373"/>
    </location>
</feature>
<evidence type="ECO:0000256" key="6">
    <source>
        <dbReference type="SAM" id="MobiDB-lite"/>
    </source>
</evidence>
<accession>A0A7J6G0F3</accession>
<dbReference type="Pfam" id="PF00892">
    <property type="entry name" value="EamA"/>
    <property type="match status" value="1"/>
</dbReference>
<evidence type="ECO:0000256" key="5">
    <source>
        <dbReference type="ARBA" id="ARBA00023136"/>
    </source>
</evidence>
<dbReference type="InterPro" id="IPR000620">
    <property type="entry name" value="EamA_dom"/>
</dbReference>
<sequence length="423" mass="46324">FKPIQQQAPTTKPTQESSYPSSFTPVTECSNSSGFKPVTECSNSSGVTPNHIDHKLQSQPLQCGSDNLVFTPENHQGNISATGSIKAPVPIIIDPTKHTTSPTEAIPKHPSQTDSTPASISQTRTTGSHKQAAIKAAPTPPKTTKTGRILPKPKHLNDYHWLEKLNIGRSSGKAKVLGSLVGIGGAMILTLYKGVEINIWSTHVDLLKHGQHQQSHEASPKDEYGNRILGCLLSVGSATSYSLWLIAQDGGGGGVVLDGGGSPGWQRWSWMVAVVMVAKMNQIYPCYYSSSALMSVMGLIQSVVFALCTERDLNQWKLGWNIRLLTVVYSGVTASGLVVILIAWCVKLRGPVFVSVFNPLMLVLVAIAGSFILDEKLHLGWYVYLCLNIFVHQTHYISYNFELYIREEQLHIDEHFLTSNYTL</sequence>
<keyword evidence="4 7" id="KW-1133">Transmembrane helix</keyword>
<evidence type="ECO:0000259" key="8">
    <source>
        <dbReference type="Pfam" id="PF00892"/>
    </source>
</evidence>
<evidence type="ECO:0000256" key="7">
    <source>
        <dbReference type="SAM" id="Phobius"/>
    </source>
</evidence>
<feature type="transmembrane region" description="Helical" evidence="7">
    <location>
        <begin position="286"/>
        <end position="307"/>
    </location>
</feature>